<dbReference type="PANTHER" id="PTHR12137">
    <property type="entry name" value="CARBOHYDRATE SULFOTRANSFERASE"/>
    <property type="match status" value="1"/>
</dbReference>
<protein>
    <submittedName>
        <fullName evidence="8">Sulfotransferase Family 2 Domain-Containing Protein</fullName>
    </submittedName>
</protein>
<keyword evidence="4" id="KW-1133">Transmembrane helix</keyword>
<evidence type="ECO:0000256" key="2">
    <source>
        <dbReference type="ARBA" id="ARBA00022679"/>
    </source>
</evidence>
<evidence type="ECO:0000256" key="5">
    <source>
        <dbReference type="ARBA" id="ARBA00023034"/>
    </source>
</evidence>
<evidence type="ECO:0000256" key="3">
    <source>
        <dbReference type="ARBA" id="ARBA00022692"/>
    </source>
</evidence>
<evidence type="ECO:0000256" key="6">
    <source>
        <dbReference type="ARBA" id="ARBA00023136"/>
    </source>
</evidence>
<dbReference type="GO" id="GO:0008146">
    <property type="term" value="F:sulfotransferase activity"/>
    <property type="evidence" value="ECO:0007669"/>
    <property type="project" value="InterPro"/>
</dbReference>
<dbReference type="Pfam" id="PF03567">
    <property type="entry name" value="Sulfotransfer_2"/>
    <property type="match status" value="1"/>
</dbReference>
<dbReference type="InterPro" id="IPR005331">
    <property type="entry name" value="Sulfotransferase"/>
</dbReference>
<comment type="subcellular location">
    <subcellularLocation>
        <location evidence="1">Golgi apparatus membrane</location>
        <topology evidence="1">Single-pass type II membrane protein</topology>
    </subcellularLocation>
</comment>
<evidence type="ECO:0000256" key="4">
    <source>
        <dbReference type="ARBA" id="ARBA00022989"/>
    </source>
</evidence>
<reference evidence="8" key="1">
    <citation type="submission" date="2024-03" db="EMBL/GenBank/DDBJ databases">
        <title>Eukaryotic viruses encode the ribosomal protein eL40.</title>
        <authorList>
            <person name="Thomy J."/>
            <person name="Schvarcz C.R."/>
            <person name="McBeain K.A."/>
            <person name="Edwards K.F."/>
            <person name="Steward G.F."/>
        </authorList>
    </citation>
    <scope>NUCLEOTIDE SEQUENCE</scope>
    <source>
        <strain evidence="8">FloV-SA2</strain>
    </source>
</reference>
<keyword evidence="5" id="KW-0333">Golgi apparatus</keyword>
<keyword evidence="7" id="KW-0325">Glycoprotein</keyword>
<evidence type="ECO:0000256" key="7">
    <source>
        <dbReference type="ARBA" id="ARBA00023180"/>
    </source>
</evidence>
<dbReference type="GO" id="GO:0016020">
    <property type="term" value="C:membrane"/>
    <property type="evidence" value="ECO:0007669"/>
    <property type="project" value="InterPro"/>
</dbReference>
<evidence type="ECO:0000256" key="1">
    <source>
        <dbReference type="ARBA" id="ARBA00004323"/>
    </source>
</evidence>
<organism evidence="8">
    <name type="scientific">Florenciella sp. virus SA2</name>
    <dbReference type="NCBI Taxonomy" id="3240092"/>
    <lineage>
        <taxon>Viruses</taxon>
    </lineage>
</organism>
<dbReference type="PANTHER" id="PTHR12137:SF54">
    <property type="entry name" value="CARBOHYDRATE SULFOTRANSFERASE"/>
    <property type="match status" value="1"/>
</dbReference>
<proteinExistence type="predicted"/>
<accession>A0AB39JFA2</accession>
<dbReference type="EMBL" id="PP542043">
    <property type="protein sequence ID" value="XDO02284.1"/>
    <property type="molecule type" value="Genomic_DNA"/>
</dbReference>
<keyword evidence="2" id="KW-0808">Transferase</keyword>
<keyword evidence="6" id="KW-0472">Membrane</keyword>
<keyword evidence="3" id="KW-0812">Transmembrane</keyword>
<dbReference type="SUPFAM" id="SSF52540">
    <property type="entry name" value="P-loop containing nucleoside triphosphate hydrolases"/>
    <property type="match status" value="1"/>
</dbReference>
<dbReference type="GO" id="GO:0016051">
    <property type="term" value="P:carbohydrate biosynthetic process"/>
    <property type="evidence" value="ECO:0007669"/>
    <property type="project" value="InterPro"/>
</dbReference>
<name>A0AB39JFA2_9VIRU</name>
<gene>
    <name evidence="8" type="ORF">FloV-SA2_00466</name>
</gene>
<dbReference type="Gene3D" id="3.40.50.300">
    <property type="entry name" value="P-loop containing nucleotide triphosphate hydrolases"/>
    <property type="match status" value="1"/>
</dbReference>
<dbReference type="InterPro" id="IPR018011">
    <property type="entry name" value="Carb_sulfotrans_8-10"/>
</dbReference>
<dbReference type="InterPro" id="IPR027417">
    <property type="entry name" value="P-loop_NTPase"/>
</dbReference>
<evidence type="ECO:0000313" key="8">
    <source>
        <dbReference type="EMBL" id="XDO02284.1"/>
    </source>
</evidence>
<sequence length="195" mass="23614">MIIEDKKIIFCHIDKTAGSSISKNLNNNLIVYDDKEPIRHPDKHKIMKNLILKVKNPNEYFKIAFVRNPYDRALSKYYHHKKVDGGTKLEKLAKKLDFNDWVQKGGLHVFKPQHLYIYDNEKNLCDFIGRFENLHEDYNFLKEKFNLDELLLLNHNNLKKETHYYDIYNKESLEYINKKYEKDFDLFNYTKLYKI</sequence>